<keyword evidence="1" id="KW-0479">Metal-binding</keyword>
<evidence type="ECO:0000313" key="5">
    <source>
        <dbReference type="Proteomes" id="UP000781958"/>
    </source>
</evidence>
<sequence length="74" mass="8261">MMTMKTISYAAETAGWPLKPYAFERRALRANDVVMEILYCGVCHSDLHMAGNDWGSNVYRNHAPERTAAASTNP</sequence>
<evidence type="ECO:0000256" key="3">
    <source>
        <dbReference type="ARBA" id="ARBA00023002"/>
    </source>
</evidence>
<dbReference type="InterPro" id="IPR011032">
    <property type="entry name" value="GroES-like_sf"/>
</dbReference>
<dbReference type="SUPFAM" id="SSF50129">
    <property type="entry name" value="GroES-like"/>
    <property type="match status" value="1"/>
</dbReference>
<keyword evidence="3" id="KW-0560">Oxidoreductase</keyword>
<evidence type="ECO:0000256" key="1">
    <source>
        <dbReference type="ARBA" id="ARBA00022723"/>
    </source>
</evidence>
<proteinExistence type="predicted"/>
<dbReference type="EMBL" id="JAGINP010000036">
    <property type="protein sequence ID" value="MBP2296851.1"/>
    <property type="molecule type" value="Genomic_DNA"/>
</dbReference>
<comment type="caution">
    <text evidence="4">The sequence shown here is derived from an EMBL/GenBank/DDBJ whole genome shotgun (WGS) entry which is preliminary data.</text>
</comment>
<dbReference type="InterPro" id="IPR047109">
    <property type="entry name" value="CAD-like"/>
</dbReference>
<keyword evidence="5" id="KW-1185">Reference proteome</keyword>
<protein>
    <submittedName>
        <fullName evidence="4">D-arabinose 1-dehydrogenase-like Zn-dependent alcohol dehydrogenase</fullName>
    </submittedName>
</protein>
<dbReference type="Proteomes" id="UP000781958">
    <property type="component" value="Unassembled WGS sequence"/>
</dbReference>
<organism evidence="4 5">
    <name type="scientific">Azospirillum rugosum</name>
    <dbReference type="NCBI Taxonomy" id="416170"/>
    <lineage>
        <taxon>Bacteria</taxon>
        <taxon>Pseudomonadati</taxon>
        <taxon>Pseudomonadota</taxon>
        <taxon>Alphaproteobacteria</taxon>
        <taxon>Rhodospirillales</taxon>
        <taxon>Azospirillaceae</taxon>
        <taxon>Azospirillum</taxon>
    </lineage>
</organism>
<gene>
    <name evidence="4" type="ORF">J2851_006669</name>
</gene>
<evidence type="ECO:0000313" key="4">
    <source>
        <dbReference type="EMBL" id="MBP2296851.1"/>
    </source>
</evidence>
<dbReference type="Gene3D" id="3.90.180.10">
    <property type="entry name" value="Medium-chain alcohol dehydrogenases, catalytic domain"/>
    <property type="match status" value="1"/>
</dbReference>
<keyword evidence="2" id="KW-0862">Zinc</keyword>
<evidence type="ECO:0000256" key="2">
    <source>
        <dbReference type="ARBA" id="ARBA00022833"/>
    </source>
</evidence>
<reference evidence="4 5" key="1">
    <citation type="submission" date="2021-03" db="EMBL/GenBank/DDBJ databases">
        <title>Genomic Encyclopedia of Type Strains, Phase III (KMG-III): the genomes of soil and plant-associated and newly described type strains.</title>
        <authorList>
            <person name="Whitman W."/>
        </authorList>
    </citation>
    <scope>NUCLEOTIDE SEQUENCE [LARGE SCALE GENOMIC DNA]</scope>
    <source>
        <strain evidence="4 5">IMMIB AFH-6</strain>
    </source>
</reference>
<dbReference type="PANTHER" id="PTHR42683">
    <property type="entry name" value="ALDEHYDE REDUCTASE"/>
    <property type="match status" value="1"/>
</dbReference>
<name>A0ABS4SWA8_9PROT</name>
<accession>A0ABS4SWA8</accession>